<evidence type="ECO:0000256" key="1">
    <source>
        <dbReference type="SAM" id="MobiDB-lite"/>
    </source>
</evidence>
<reference evidence="2 3" key="1">
    <citation type="journal article" date="2019" name="Int. J. Syst. Evol. Microbiol.">
        <title>The Global Catalogue of Microorganisms (GCM) 10K type strain sequencing project: providing services to taxonomists for standard genome sequencing and annotation.</title>
        <authorList>
            <consortium name="The Broad Institute Genomics Platform"/>
            <consortium name="The Broad Institute Genome Sequencing Center for Infectious Disease"/>
            <person name="Wu L."/>
            <person name="Ma J."/>
        </authorList>
    </citation>
    <scope>NUCLEOTIDE SEQUENCE [LARGE SCALE GENOMIC DNA]</scope>
    <source>
        <strain evidence="2 3">JCM 13850</strain>
    </source>
</reference>
<evidence type="ECO:0000313" key="2">
    <source>
        <dbReference type="EMBL" id="GAA2156148.1"/>
    </source>
</evidence>
<keyword evidence="3" id="KW-1185">Reference proteome</keyword>
<gene>
    <name evidence="2" type="ORF">GCM10009727_64600</name>
</gene>
<comment type="caution">
    <text evidence="2">The sequence shown here is derived from an EMBL/GenBank/DDBJ whole genome shotgun (WGS) entry which is preliminary data.</text>
</comment>
<accession>A0ABN3A8G7</accession>
<protein>
    <submittedName>
        <fullName evidence="2">Uncharacterized protein</fullName>
    </submittedName>
</protein>
<evidence type="ECO:0000313" key="3">
    <source>
        <dbReference type="Proteomes" id="UP001501020"/>
    </source>
</evidence>
<name>A0ABN3A8G7_9ACTN</name>
<dbReference type="EMBL" id="BAAAMR010000071">
    <property type="protein sequence ID" value="GAA2156148.1"/>
    <property type="molecule type" value="Genomic_DNA"/>
</dbReference>
<feature type="region of interest" description="Disordered" evidence="1">
    <location>
        <begin position="117"/>
        <end position="159"/>
    </location>
</feature>
<sequence>MSSDLVALVRRRPDVHAVADGMIAMGEPLELRGGEPEPTLLYDAEGRLLVAIEDAVQVSVQGEIGRLLGAEFAARVVAPVWWVDIRAVTDLPDAPRVARKFADSLVHWLGGTVYPDGESDAPAQSWRASGEDGGAAAEVPGDPRNAPDGAAYQGGVIGG</sequence>
<proteinExistence type="predicted"/>
<organism evidence="2 3">
    <name type="scientific">Actinomadura napierensis</name>
    <dbReference type="NCBI Taxonomy" id="267854"/>
    <lineage>
        <taxon>Bacteria</taxon>
        <taxon>Bacillati</taxon>
        <taxon>Actinomycetota</taxon>
        <taxon>Actinomycetes</taxon>
        <taxon>Streptosporangiales</taxon>
        <taxon>Thermomonosporaceae</taxon>
        <taxon>Actinomadura</taxon>
    </lineage>
</organism>
<dbReference type="RefSeq" id="WP_344275860.1">
    <property type="nucleotide sequence ID" value="NZ_BAAAMR010000071.1"/>
</dbReference>
<dbReference type="Proteomes" id="UP001501020">
    <property type="component" value="Unassembled WGS sequence"/>
</dbReference>